<feature type="chain" id="PRO_5002664032" evidence="9">
    <location>
        <begin position="22"/>
        <end position="620"/>
    </location>
</feature>
<evidence type="ECO:0000256" key="5">
    <source>
        <dbReference type="ARBA" id="ARBA00022989"/>
    </source>
</evidence>
<evidence type="ECO:0000259" key="10">
    <source>
        <dbReference type="Pfam" id="PF00924"/>
    </source>
</evidence>
<feature type="transmembrane region" description="Helical" evidence="8">
    <location>
        <begin position="326"/>
        <end position="352"/>
    </location>
</feature>
<evidence type="ECO:0000256" key="9">
    <source>
        <dbReference type="SAM" id="SignalP"/>
    </source>
</evidence>
<dbReference type="AlphaFoldDB" id="A3XP29"/>
<evidence type="ECO:0000313" key="12">
    <source>
        <dbReference type="EMBL" id="EAQ48690.1"/>
    </source>
</evidence>
<comment type="subcellular location">
    <subcellularLocation>
        <location evidence="1">Cell membrane</location>
        <topology evidence="1">Multi-pass membrane protein</topology>
    </subcellularLocation>
</comment>
<keyword evidence="13" id="KW-1185">Reference proteome</keyword>
<gene>
    <name evidence="12" type="ORF">MED217_09085</name>
</gene>
<dbReference type="Pfam" id="PF00924">
    <property type="entry name" value="MS_channel_2nd"/>
    <property type="match status" value="1"/>
</dbReference>
<feature type="transmembrane region" description="Helical" evidence="8">
    <location>
        <begin position="285"/>
        <end position="306"/>
    </location>
</feature>
<dbReference type="HOGENOM" id="CLU_032048_1_0_10"/>
<dbReference type="InterPro" id="IPR049278">
    <property type="entry name" value="MS_channel_C"/>
</dbReference>
<dbReference type="Gene3D" id="3.30.70.100">
    <property type="match status" value="1"/>
</dbReference>
<accession>A3XP29</accession>
<name>A3XP29_LEEBM</name>
<dbReference type="eggNOG" id="COG3264">
    <property type="taxonomic scope" value="Bacteria"/>
</dbReference>
<evidence type="ECO:0000259" key="11">
    <source>
        <dbReference type="Pfam" id="PF21082"/>
    </source>
</evidence>
<keyword evidence="7" id="KW-0175">Coiled coil</keyword>
<evidence type="ECO:0000256" key="6">
    <source>
        <dbReference type="ARBA" id="ARBA00023136"/>
    </source>
</evidence>
<keyword evidence="4 8" id="KW-0812">Transmembrane</keyword>
<keyword evidence="3" id="KW-1003">Cell membrane</keyword>
<feature type="transmembrane region" description="Helical" evidence="8">
    <location>
        <begin position="383"/>
        <end position="401"/>
    </location>
</feature>
<feature type="transmembrane region" description="Helical" evidence="8">
    <location>
        <begin position="223"/>
        <end position="241"/>
    </location>
</feature>
<organism evidence="12 13">
    <name type="scientific">Leeuwenhoekiella blandensis (strain CECT 7118 / CCUG 51940 / KCTC 22103 / MED217)</name>
    <name type="common">Flavobacterium sp. (strain MED217)</name>
    <dbReference type="NCBI Taxonomy" id="398720"/>
    <lineage>
        <taxon>Bacteria</taxon>
        <taxon>Pseudomonadati</taxon>
        <taxon>Bacteroidota</taxon>
        <taxon>Flavobacteriia</taxon>
        <taxon>Flavobacteriales</taxon>
        <taxon>Flavobacteriaceae</taxon>
        <taxon>Leeuwenhoekiella</taxon>
    </lineage>
</organism>
<dbReference type="STRING" id="398720.MED217_09085"/>
<feature type="coiled-coil region" evidence="7">
    <location>
        <begin position="70"/>
        <end position="108"/>
    </location>
</feature>
<comment type="similarity">
    <text evidence="2">Belongs to the MscS (TC 1.A.23) family.</text>
</comment>
<comment type="caution">
    <text evidence="12">The sequence shown here is derived from an EMBL/GenBank/DDBJ whole genome shotgun (WGS) entry which is preliminary data.</text>
</comment>
<dbReference type="Gene3D" id="2.30.30.60">
    <property type="match status" value="1"/>
</dbReference>
<dbReference type="OrthoDB" id="9809206at2"/>
<dbReference type="Pfam" id="PF21082">
    <property type="entry name" value="MS_channel_3rd"/>
    <property type="match status" value="1"/>
</dbReference>
<keyword evidence="6 8" id="KW-0472">Membrane</keyword>
<dbReference type="InterPro" id="IPR011066">
    <property type="entry name" value="MscS_channel_C_sf"/>
</dbReference>
<dbReference type="EMBL" id="AANC01000007">
    <property type="protein sequence ID" value="EAQ48690.1"/>
    <property type="molecule type" value="Genomic_DNA"/>
</dbReference>
<evidence type="ECO:0000256" key="1">
    <source>
        <dbReference type="ARBA" id="ARBA00004651"/>
    </source>
</evidence>
<feature type="domain" description="Mechanosensitive ion channel MscS" evidence="10">
    <location>
        <begin position="426"/>
        <end position="491"/>
    </location>
</feature>
<proteinExistence type="inferred from homology"/>
<dbReference type="GO" id="GO:0008381">
    <property type="term" value="F:mechanosensitive monoatomic ion channel activity"/>
    <property type="evidence" value="ECO:0007669"/>
    <property type="project" value="InterPro"/>
</dbReference>
<dbReference type="GO" id="GO:0005886">
    <property type="term" value="C:plasma membrane"/>
    <property type="evidence" value="ECO:0007669"/>
    <property type="project" value="UniProtKB-SubCell"/>
</dbReference>
<evidence type="ECO:0000313" key="13">
    <source>
        <dbReference type="Proteomes" id="UP000001601"/>
    </source>
</evidence>
<feature type="transmembrane region" description="Helical" evidence="8">
    <location>
        <begin position="413"/>
        <end position="439"/>
    </location>
</feature>
<protein>
    <submittedName>
        <fullName evidence="12">Putative transmembrane ion channel</fullName>
    </submittedName>
</protein>
<keyword evidence="9" id="KW-0732">Signal</keyword>
<dbReference type="InterPro" id="IPR006685">
    <property type="entry name" value="MscS_channel_2nd"/>
</dbReference>
<dbReference type="InterPro" id="IPR045275">
    <property type="entry name" value="MscS_archaea/bacteria_type"/>
</dbReference>
<dbReference type="SUPFAM" id="SSF50182">
    <property type="entry name" value="Sm-like ribonucleoproteins"/>
    <property type="match status" value="1"/>
</dbReference>
<evidence type="ECO:0000256" key="3">
    <source>
        <dbReference type="ARBA" id="ARBA00022475"/>
    </source>
</evidence>
<evidence type="ECO:0000256" key="7">
    <source>
        <dbReference type="SAM" id="Coils"/>
    </source>
</evidence>
<dbReference type="SUPFAM" id="SSF82689">
    <property type="entry name" value="Mechanosensitive channel protein MscS (YggB), C-terminal domain"/>
    <property type="match status" value="1"/>
</dbReference>
<evidence type="ECO:0000256" key="2">
    <source>
        <dbReference type="ARBA" id="ARBA00008017"/>
    </source>
</evidence>
<dbReference type="InterPro" id="IPR010920">
    <property type="entry name" value="LSM_dom_sf"/>
</dbReference>
<reference evidence="12 13" key="1">
    <citation type="journal article" date="2007" name="Nature">
        <title>Light stimulates growth of proteorhodopsin-containing marine Flavobacteria.</title>
        <authorList>
            <person name="Gomez-Consarnau L."/>
            <person name="Gonzalez J.M."/>
            <person name="Coll-Llado M."/>
            <person name="Gourdon P."/>
            <person name="Pascher T."/>
            <person name="Neutze R."/>
            <person name="Pedros-Alio C."/>
            <person name="Pinhassi J."/>
        </authorList>
    </citation>
    <scope>NUCLEOTIDE SEQUENCE [LARGE SCALE GENOMIC DNA]</scope>
    <source>
        <strain evidence="12 13">MED217</strain>
    </source>
</reference>
<dbReference type="InterPro" id="IPR023408">
    <property type="entry name" value="MscS_beta-dom_sf"/>
</dbReference>
<dbReference type="PANTHER" id="PTHR30221:SF18">
    <property type="entry name" value="SLL0590 PROTEIN"/>
    <property type="match status" value="1"/>
</dbReference>
<sequence>MILVQRLFFVFTLMLSVVVYAQTDSTTIITDSVASTTGTDLARKLAELEKQRFADSIRRADLEARLNAVSTTNNRERSELEAQLKQFEENENALLAQKKEQIANLKRTTRGFPVTGFEEDTLFLIYNRLGSFSPQERANAITARIQRLPDNIEFYADSLKVAVSEATVDVVYGNQNIVSVTDIDALWFETTPLELATGYKTLISDAVVAYKEEHSLTNLLKSIGLAVLVLIVIGLIVKYVLRLFRWTALKIQRQKNKRLKTLTIKNYTVLDTERQVHVLLLLNRIVKWTTVLVAIYVALPVIFGFFPQTESFAHELFGYIINPIKGIFLAVWNYLPNIFAIVVIIVVFRLLLKFLHFLKVEIAEGRLSFNGFYPDWANPTYQLVRVLVIAFAFVVIFPYLPGSNSPVFQGISVFLGFLFTFGSAGSLSNVIAGLVLTYMRLFKIGDRVKIGDIVGDVIEKSSLVTRVRTPKNEIISIPNSTVMSSHTINYSSDAPEKGLIIHTTVTIGYDVPWKDMHQTLIDAALRTELVLKDPQPFVLQTSLEDFYVAYQINAYIREANKQATIYSNLHQNIQDVCNENGIEILSPHYRAARDGNQSTIPADYLPKDYEAPGFNVKSKK</sequence>
<dbReference type="Proteomes" id="UP000001601">
    <property type="component" value="Unassembled WGS sequence"/>
</dbReference>
<dbReference type="RefSeq" id="WP_009780193.1">
    <property type="nucleotide sequence ID" value="NZ_CH672395.1"/>
</dbReference>
<dbReference type="Gene3D" id="1.10.287.1260">
    <property type="match status" value="1"/>
</dbReference>
<keyword evidence="5 8" id="KW-1133">Transmembrane helix</keyword>
<dbReference type="PANTHER" id="PTHR30221">
    <property type="entry name" value="SMALL-CONDUCTANCE MECHANOSENSITIVE CHANNEL"/>
    <property type="match status" value="1"/>
</dbReference>
<feature type="signal peptide" evidence="9">
    <location>
        <begin position="1"/>
        <end position="21"/>
    </location>
</feature>
<evidence type="ECO:0000256" key="8">
    <source>
        <dbReference type="SAM" id="Phobius"/>
    </source>
</evidence>
<feature type="domain" description="Mechanosensitive ion channel MscS C-terminal" evidence="11">
    <location>
        <begin position="503"/>
        <end position="584"/>
    </location>
</feature>
<evidence type="ECO:0000256" key="4">
    <source>
        <dbReference type="ARBA" id="ARBA00022692"/>
    </source>
</evidence>